<dbReference type="RefSeq" id="WP_230339347.1">
    <property type="nucleotide sequence ID" value="NZ_CP069798.1"/>
</dbReference>
<comment type="function">
    <text evidence="6">Catalyzes the GTP-dependent phosphorylation of 5-hydroxy-L-lysine.</text>
</comment>
<keyword evidence="2" id="KW-0963">Cytoplasm</keyword>
<dbReference type="InterPro" id="IPR002575">
    <property type="entry name" value="Aminoglycoside_PTrfase"/>
</dbReference>
<evidence type="ECO:0000256" key="7">
    <source>
        <dbReference type="ARBA" id="ARBA00038873"/>
    </source>
</evidence>
<sequence length="356" mass="38749">MNQAQQAAANSASTGNTGCVLMHPPPPVTLAHGLQLAADVYGWDARAEWLSGERDKNMLLHLSDGRKMVLKFINAAETAAETDIQVRVLDWLQHKACTVHTPQAIRTAAGACTTTCRIGNTEVRVRAYTFLEGVSVAQTAITPELQSSFGQTAAHMALALAGFDHPALAQRVLLWDVMHVGQLVGWAQTILPDDDIKALALRFFPAFNQQILPLLRAMPQQVIHSDLSRSNTVVATSRPQHIYGVLDFGDLTRAPRVVELAIAASYALDEHNGQPLAALAQIVAAYETVLPLSPAEHQVLPQLVQARLLQRIVISEWRAAQFPHNSAYIMRSNAQARALIRQLAPDWPGCNARAGV</sequence>
<gene>
    <name evidence="10" type="ORF">JQU52_00980</name>
</gene>
<evidence type="ECO:0000313" key="10">
    <source>
        <dbReference type="EMBL" id="QRQ82053.1"/>
    </source>
</evidence>
<dbReference type="KEGG" id="ptes:JQU52_00980"/>
<evidence type="ECO:0000256" key="2">
    <source>
        <dbReference type="ARBA" id="ARBA00022490"/>
    </source>
</evidence>
<proteinExistence type="predicted"/>
<evidence type="ECO:0000259" key="9">
    <source>
        <dbReference type="Pfam" id="PF01636"/>
    </source>
</evidence>
<dbReference type="Proteomes" id="UP000653156">
    <property type="component" value="Chromosome"/>
</dbReference>
<comment type="catalytic activity">
    <reaction evidence="5">
        <text>(5R)-5-hydroxy-L-lysine + GTP = (5R)-5-phosphooxy-L-lysine + GDP + H(+)</text>
        <dbReference type="Rhea" id="RHEA:19049"/>
        <dbReference type="ChEBI" id="CHEBI:15378"/>
        <dbReference type="ChEBI" id="CHEBI:37565"/>
        <dbReference type="ChEBI" id="CHEBI:57882"/>
        <dbReference type="ChEBI" id="CHEBI:58189"/>
        <dbReference type="ChEBI" id="CHEBI:58357"/>
        <dbReference type="EC" id="2.7.1.81"/>
    </reaction>
</comment>
<comment type="subcellular location">
    <subcellularLocation>
        <location evidence="1">Cytoplasm</location>
    </subcellularLocation>
</comment>
<dbReference type="AlphaFoldDB" id="A0A892ZHD9"/>
<evidence type="ECO:0000256" key="3">
    <source>
        <dbReference type="ARBA" id="ARBA00022679"/>
    </source>
</evidence>
<dbReference type="Pfam" id="PF01636">
    <property type="entry name" value="APH"/>
    <property type="match status" value="1"/>
</dbReference>
<evidence type="ECO:0000256" key="4">
    <source>
        <dbReference type="ARBA" id="ARBA00022777"/>
    </source>
</evidence>
<keyword evidence="11" id="KW-1185">Reference proteome</keyword>
<dbReference type="EMBL" id="CP069798">
    <property type="protein sequence ID" value="QRQ82053.1"/>
    <property type="molecule type" value="Genomic_DNA"/>
</dbReference>
<dbReference type="PANTHER" id="PTHR21064:SF1">
    <property type="entry name" value="HYDROXYLYSINE KINASE"/>
    <property type="match status" value="1"/>
</dbReference>
<evidence type="ECO:0000256" key="8">
    <source>
        <dbReference type="ARBA" id="ARBA00040505"/>
    </source>
</evidence>
<accession>A0A892ZHD9</accession>
<name>A0A892ZHD9_9NEIS</name>
<evidence type="ECO:0000256" key="5">
    <source>
        <dbReference type="ARBA" id="ARBA00036820"/>
    </source>
</evidence>
<dbReference type="Gene3D" id="3.90.1200.10">
    <property type="match status" value="1"/>
</dbReference>
<keyword evidence="3" id="KW-0808">Transferase</keyword>
<dbReference type="InterPro" id="IPR011009">
    <property type="entry name" value="Kinase-like_dom_sf"/>
</dbReference>
<dbReference type="EC" id="2.7.1.81" evidence="7"/>
<dbReference type="GO" id="GO:0005737">
    <property type="term" value="C:cytoplasm"/>
    <property type="evidence" value="ECO:0007669"/>
    <property type="project" value="UniProtKB-SubCell"/>
</dbReference>
<evidence type="ECO:0000256" key="6">
    <source>
        <dbReference type="ARBA" id="ARBA00037368"/>
    </source>
</evidence>
<evidence type="ECO:0000256" key="1">
    <source>
        <dbReference type="ARBA" id="ARBA00004496"/>
    </source>
</evidence>
<dbReference type="GO" id="GO:0047992">
    <property type="term" value="F:hydroxylysine kinase activity"/>
    <property type="evidence" value="ECO:0007669"/>
    <property type="project" value="UniProtKB-EC"/>
</dbReference>
<dbReference type="PANTHER" id="PTHR21064">
    <property type="entry name" value="AMINOGLYCOSIDE PHOSPHOTRANSFERASE DOMAIN-CONTAINING PROTEIN-RELATED"/>
    <property type="match status" value="1"/>
</dbReference>
<evidence type="ECO:0000313" key="11">
    <source>
        <dbReference type="Proteomes" id="UP000653156"/>
    </source>
</evidence>
<protein>
    <recommendedName>
        <fullName evidence="8">Hydroxylysine kinase</fullName>
        <ecNumber evidence="7">2.7.1.81</ecNumber>
    </recommendedName>
</protein>
<dbReference type="InterPro" id="IPR050249">
    <property type="entry name" value="Pseudomonas-type_ThrB"/>
</dbReference>
<organism evidence="10 11">
    <name type="scientific">Paralysiella testudinis</name>
    <dbReference type="NCBI Taxonomy" id="2809020"/>
    <lineage>
        <taxon>Bacteria</taxon>
        <taxon>Pseudomonadati</taxon>
        <taxon>Pseudomonadota</taxon>
        <taxon>Betaproteobacteria</taxon>
        <taxon>Neisseriales</taxon>
        <taxon>Neisseriaceae</taxon>
        <taxon>Paralysiella</taxon>
    </lineage>
</organism>
<dbReference type="SUPFAM" id="SSF56112">
    <property type="entry name" value="Protein kinase-like (PK-like)"/>
    <property type="match status" value="1"/>
</dbReference>
<reference evidence="10" key="1">
    <citation type="submission" date="2021-02" db="EMBL/GenBank/DDBJ databases">
        <title>Neisseriaceae sp. 26B isolated from the cloaca of a Common Toad-headed Turtle (Mesoclemmys nasuta).</title>
        <authorList>
            <person name="Spergser J."/>
            <person name="Busse H.-J."/>
        </authorList>
    </citation>
    <scope>NUCLEOTIDE SEQUENCE</scope>
    <source>
        <strain evidence="10">26B</strain>
    </source>
</reference>
<keyword evidence="4" id="KW-0418">Kinase</keyword>
<feature type="domain" description="Aminoglycoside phosphotransferase" evidence="9">
    <location>
        <begin position="52"/>
        <end position="280"/>
    </location>
</feature>